<dbReference type="VEuPathDB" id="FungiDB:EYZ11_012561"/>
<keyword evidence="2" id="KW-1185">Reference proteome</keyword>
<dbReference type="Proteomes" id="UP000308092">
    <property type="component" value="Unassembled WGS sequence"/>
</dbReference>
<organism evidence="1 2">
    <name type="scientific">Aspergillus tanneri</name>
    <dbReference type="NCBI Taxonomy" id="1220188"/>
    <lineage>
        <taxon>Eukaryota</taxon>
        <taxon>Fungi</taxon>
        <taxon>Dikarya</taxon>
        <taxon>Ascomycota</taxon>
        <taxon>Pezizomycotina</taxon>
        <taxon>Eurotiomycetes</taxon>
        <taxon>Eurotiomycetidae</taxon>
        <taxon>Eurotiales</taxon>
        <taxon>Aspergillaceae</taxon>
        <taxon>Aspergillus</taxon>
        <taxon>Aspergillus subgen. Circumdati</taxon>
    </lineage>
</organism>
<sequence>MSIFDPTKLEHGLRPASSYKIPGIARHNTAPEIAFPHPIGDI</sequence>
<dbReference type="AlphaFoldDB" id="A0A4V3UMN6"/>
<proteinExistence type="predicted"/>
<name>A0A4V3UMN6_9EURO</name>
<protein>
    <submittedName>
        <fullName evidence="1">Uncharacterized protein</fullName>
    </submittedName>
</protein>
<reference evidence="1 2" key="1">
    <citation type="submission" date="2019-03" db="EMBL/GenBank/DDBJ databases">
        <title>The genome sequence of a newly discovered highly antifungal drug resistant Aspergillus species, Aspergillus tanneri NIH 1004.</title>
        <authorList>
            <person name="Mounaud S."/>
            <person name="Singh I."/>
            <person name="Joardar V."/>
            <person name="Pakala S."/>
            <person name="Pakala S."/>
            <person name="Venepally P."/>
            <person name="Hoover J."/>
            <person name="Nierman W."/>
            <person name="Chung J."/>
            <person name="Losada L."/>
        </authorList>
    </citation>
    <scope>NUCLEOTIDE SEQUENCE [LARGE SCALE GENOMIC DNA]</scope>
    <source>
        <strain evidence="1 2">NIH1004</strain>
    </source>
</reference>
<accession>A0A4V3UMN6</accession>
<comment type="caution">
    <text evidence="1">The sequence shown here is derived from an EMBL/GenBank/DDBJ whole genome shotgun (WGS) entry which is preliminary data.</text>
</comment>
<dbReference type="EMBL" id="SOSA01000967">
    <property type="protein sequence ID" value="THC87994.1"/>
    <property type="molecule type" value="Genomic_DNA"/>
</dbReference>
<gene>
    <name evidence="1" type="ORF">EYZ11_012561</name>
</gene>
<evidence type="ECO:0000313" key="2">
    <source>
        <dbReference type="Proteomes" id="UP000308092"/>
    </source>
</evidence>
<evidence type="ECO:0000313" key="1">
    <source>
        <dbReference type="EMBL" id="THC87994.1"/>
    </source>
</evidence>